<name>A0ABS0F819_9FLAO</name>
<proteinExistence type="predicted"/>
<protein>
    <submittedName>
        <fullName evidence="1">Uncharacterized protein</fullName>
    </submittedName>
</protein>
<organism evidence="1 2">
    <name type="scientific">Kaistella gelatinilytica</name>
    <dbReference type="NCBI Taxonomy" id="2787636"/>
    <lineage>
        <taxon>Bacteria</taxon>
        <taxon>Pseudomonadati</taxon>
        <taxon>Bacteroidota</taxon>
        <taxon>Flavobacteriia</taxon>
        <taxon>Flavobacteriales</taxon>
        <taxon>Weeksellaceae</taxon>
        <taxon>Chryseobacterium group</taxon>
        <taxon>Kaistella</taxon>
    </lineage>
</organism>
<accession>A0ABS0F819</accession>
<evidence type="ECO:0000313" key="1">
    <source>
        <dbReference type="EMBL" id="MBF8455806.1"/>
    </source>
</evidence>
<dbReference type="EMBL" id="JADPVI010000001">
    <property type="protein sequence ID" value="MBF8455806.1"/>
    <property type="molecule type" value="Genomic_DNA"/>
</dbReference>
<dbReference type="Proteomes" id="UP000660070">
    <property type="component" value="Unassembled WGS sequence"/>
</dbReference>
<sequence length="63" mass="6943">MPPCHLVDDETDSKVETGKSSSILFKKIDPVVQLVRMPPCHLVDDETGSKVESVKSSSILFKN</sequence>
<dbReference type="RefSeq" id="WP_196078372.1">
    <property type="nucleotide sequence ID" value="NZ_JADPVI010000001.1"/>
</dbReference>
<reference evidence="1 2" key="1">
    <citation type="submission" date="2020-11" db="EMBL/GenBank/DDBJ databases">
        <title>Kaistella gelatinilytica sp. nov., a flavobacterium isolated from Antarctic Soil.</title>
        <authorList>
            <person name="Li J."/>
        </authorList>
    </citation>
    <scope>NUCLEOTIDE SEQUENCE [LARGE SCALE GENOMIC DNA]</scope>
    <source>
        <strain evidence="1 2">G5-32</strain>
    </source>
</reference>
<comment type="caution">
    <text evidence="1">The sequence shown here is derived from an EMBL/GenBank/DDBJ whole genome shotgun (WGS) entry which is preliminary data.</text>
</comment>
<gene>
    <name evidence="1" type="ORF">IV494_01315</name>
</gene>
<evidence type="ECO:0000313" key="2">
    <source>
        <dbReference type="Proteomes" id="UP000660070"/>
    </source>
</evidence>
<keyword evidence="2" id="KW-1185">Reference proteome</keyword>